<protein>
    <submittedName>
        <fullName evidence="5">Multidrug transporter subunit MdtN</fullName>
    </submittedName>
</protein>
<keyword evidence="1" id="KW-1133">Transmembrane helix</keyword>
<dbReference type="InterPro" id="IPR058624">
    <property type="entry name" value="MdtA-like_HH"/>
</dbReference>
<name>A0ABT3W478_9PROT</name>
<feature type="domain" description="p-hydroxybenzoic acid efflux pump subunit AaeA-like beta-barrel" evidence="4">
    <location>
        <begin position="247"/>
        <end position="344"/>
    </location>
</feature>
<dbReference type="Gene3D" id="2.40.50.100">
    <property type="match status" value="1"/>
</dbReference>
<dbReference type="InterPro" id="IPR058625">
    <property type="entry name" value="MdtA-like_BSH"/>
</dbReference>
<dbReference type="PANTHER" id="PTHR30386">
    <property type="entry name" value="MEMBRANE FUSION SUBUNIT OF EMRAB-TOLC MULTIDRUG EFFLUX PUMP"/>
    <property type="match status" value="1"/>
</dbReference>
<sequence length="352" mass="38880">MKTERIKGSFPVGSVLALSALVGALLVALYVDHESGLHPDSDSSIIYTESVHVAALVGGRLQHLAVEPNQPVHKGDLLYQIDPEPYEIALHRAEASQAQAEADLNDARRALAVRMAEAATSERRHHQAEDEKDLAWRTVTRLKPLAEQHYVSWQVYDQAVTRFNSAVDALAEAQHAEQASQVAIGDVKHAEAILKEAVAAVEHARYELRQTRVTADLDGFVTSLGVREGEVLAANQVLFTLVSKDQWYALAPIREINLAPIHKGDCATVYSMIDRSHPLHGVVESVGWGVLTDYMKENDRGAPYVERQMDWVHIAQRFPVRIRIEHAAENQHLLRLGATANVEILHGAACHA</sequence>
<evidence type="ECO:0000259" key="3">
    <source>
        <dbReference type="Pfam" id="PF25917"/>
    </source>
</evidence>
<proteinExistence type="predicted"/>
<evidence type="ECO:0000256" key="1">
    <source>
        <dbReference type="SAM" id="Phobius"/>
    </source>
</evidence>
<dbReference type="EMBL" id="JANIDW010000001">
    <property type="protein sequence ID" value="MCX5613855.1"/>
    <property type="molecule type" value="Genomic_DNA"/>
</dbReference>
<dbReference type="Pfam" id="PF25963">
    <property type="entry name" value="Beta-barrel_AAEA"/>
    <property type="match status" value="1"/>
</dbReference>
<feature type="domain" description="Multidrug resistance protein MdtA-like barrel-sandwich hybrid" evidence="3">
    <location>
        <begin position="50"/>
        <end position="242"/>
    </location>
</feature>
<dbReference type="InterPro" id="IPR050739">
    <property type="entry name" value="MFP"/>
</dbReference>
<dbReference type="RefSeq" id="WP_266106205.1">
    <property type="nucleotide sequence ID" value="NZ_JANIDW010000001.1"/>
</dbReference>
<evidence type="ECO:0000259" key="2">
    <source>
        <dbReference type="Pfam" id="PF25876"/>
    </source>
</evidence>
<keyword evidence="1" id="KW-0472">Membrane</keyword>
<dbReference type="Pfam" id="PF25876">
    <property type="entry name" value="HH_MFP_RND"/>
    <property type="match status" value="1"/>
</dbReference>
<keyword evidence="6" id="KW-1185">Reference proteome</keyword>
<feature type="domain" description="Multidrug resistance protein MdtA-like alpha-helical hairpin" evidence="2">
    <location>
        <begin position="127"/>
        <end position="211"/>
    </location>
</feature>
<gene>
    <name evidence="5" type="primary">mdtN</name>
    <name evidence="5" type="ORF">NQF64_01130</name>
</gene>
<dbReference type="Pfam" id="PF25917">
    <property type="entry name" value="BSH_RND"/>
    <property type="match status" value="1"/>
</dbReference>
<dbReference type="NCBIfam" id="NF007785">
    <property type="entry name" value="PRK10476.1"/>
    <property type="match status" value="1"/>
</dbReference>
<feature type="transmembrane region" description="Helical" evidence="1">
    <location>
        <begin position="12"/>
        <end position="31"/>
    </location>
</feature>
<dbReference type="Proteomes" id="UP001165648">
    <property type="component" value="Unassembled WGS sequence"/>
</dbReference>
<organism evidence="5 6">
    <name type="scientific">Bombella saccharophila</name>
    <dbReference type="NCBI Taxonomy" id="2967338"/>
    <lineage>
        <taxon>Bacteria</taxon>
        <taxon>Pseudomonadati</taxon>
        <taxon>Pseudomonadota</taxon>
        <taxon>Alphaproteobacteria</taxon>
        <taxon>Acetobacterales</taxon>
        <taxon>Acetobacteraceae</taxon>
        <taxon>Bombella</taxon>
    </lineage>
</organism>
<evidence type="ECO:0000313" key="6">
    <source>
        <dbReference type="Proteomes" id="UP001165648"/>
    </source>
</evidence>
<accession>A0ABT3W478</accession>
<reference evidence="5 6" key="1">
    <citation type="submission" date="2022-07" db="EMBL/GenBank/DDBJ databases">
        <title>Bombella genomes.</title>
        <authorList>
            <person name="Harer L."/>
            <person name="Styblova S."/>
            <person name="Ehrmann M."/>
        </authorList>
    </citation>
    <scope>NUCLEOTIDE SEQUENCE [LARGE SCALE GENOMIC DNA]</scope>
    <source>
        <strain evidence="5 6">TMW 2.2558</strain>
    </source>
</reference>
<comment type="caution">
    <text evidence="5">The sequence shown here is derived from an EMBL/GenBank/DDBJ whole genome shotgun (WGS) entry which is preliminary data.</text>
</comment>
<dbReference type="InterPro" id="IPR058634">
    <property type="entry name" value="AaeA-lik-b-barrel"/>
</dbReference>
<evidence type="ECO:0000313" key="5">
    <source>
        <dbReference type="EMBL" id="MCX5613855.1"/>
    </source>
</evidence>
<dbReference type="SUPFAM" id="SSF111369">
    <property type="entry name" value="HlyD-like secretion proteins"/>
    <property type="match status" value="2"/>
</dbReference>
<dbReference type="PANTHER" id="PTHR30386:SF18">
    <property type="entry name" value="INNER MEMBRANE PROTEIN YIAV-RELATED"/>
    <property type="match status" value="1"/>
</dbReference>
<dbReference type="Gene3D" id="2.40.30.170">
    <property type="match status" value="1"/>
</dbReference>
<keyword evidence="1" id="KW-0812">Transmembrane</keyword>
<evidence type="ECO:0000259" key="4">
    <source>
        <dbReference type="Pfam" id="PF25963"/>
    </source>
</evidence>